<feature type="repeat" description="ANK" evidence="3">
    <location>
        <begin position="255"/>
        <end position="287"/>
    </location>
</feature>
<evidence type="ECO:0000259" key="6">
    <source>
        <dbReference type="PROSITE" id="PS50158"/>
    </source>
</evidence>
<proteinExistence type="predicted"/>
<dbReference type="InterPro" id="IPR002110">
    <property type="entry name" value="Ankyrin_rpt"/>
</dbReference>
<dbReference type="AlphaFoldDB" id="A0A251VLR3"/>
<protein>
    <submittedName>
        <fullName evidence="9">Putative zinc finger, CCHC-type, PapD-like, Ankyrin repeat-containing domain protein</fullName>
    </submittedName>
    <submittedName>
        <fullName evidence="8">Transcription factor interactor and regulator CCHC(Zn) family</fullName>
    </submittedName>
</protein>
<evidence type="ECO:0000259" key="7">
    <source>
        <dbReference type="PROSITE" id="PS50202"/>
    </source>
</evidence>
<dbReference type="Pfam" id="PF12796">
    <property type="entry name" value="Ank_2"/>
    <property type="match status" value="3"/>
</dbReference>
<dbReference type="InterPro" id="IPR001878">
    <property type="entry name" value="Znf_CCHC"/>
</dbReference>
<reference evidence="8 10" key="1">
    <citation type="journal article" date="2017" name="Nature">
        <title>The sunflower genome provides insights into oil metabolism, flowering and Asterid evolution.</title>
        <authorList>
            <person name="Badouin H."/>
            <person name="Gouzy J."/>
            <person name="Grassa C.J."/>
            <person name="Murat F."/>
            <person name="Staton S.E."/>
            <person name="Cottret L."/>
            <person name="Lelandais-Briere C."/>
            <person name="Owens G.L."/>
            <person name="Carrere S."/>
            <person name="Mayjonade B."/>
            <person name="Legrand L."/>
            <person name="Gill N."/>
            <person name="Kane N.C."/>
            <person name="Bowers J.E."/>
            <person name="Hubner S."/>
            <person name="Bellec A."/>
            <person name="Berard A."/>
            <person name="Berges H."/>
            <person name="Blanchet N."/>
            <person name="Boniface M.C."/>
            <person name="Brunel D."/>
            <person name="Catrice O."/>
            <person name="Chaidir N."/>
            <person name="Claudel C."/>
            <person name="Donnadieu C."/>
            <person name="Faraut T."/>
            <person name="Fievet G."/>
            <person name="Helmstetter N."/>
            <person name="King M."/>
            <person name="Knapp S.J."/>
            <person name="Lai Z."/>
            <person name="Le Paslier M.C."/>
            <person name="Lippi Y."/>
            <person name="Lorenzon L."/>
            <person name="Mandel J.R."/>
            <person name="Marage G."/>
            <person name="Marchand G."/>
            <person name="Marquand E."/>
            <person name="Bret-Mestries E."/>
            <person name="Morien E."/>
            <person name="Nambeesan S."/>
            <person name="Nguyen T."/>
            <person name="Pegot-Espagnet P."/>
            <person name="Pouilly N."/>
            <person name="Raftis F."/>
            <person name="Sallet E."/>
            <person name="Schiex T."/>
            <person name="Thomas J."/>
            <person name="Vandecasteele C."/>
            <person name="Vares D."/>
            <person name="Vear F."/>
            <person name="Vautrin S."/>
            <person name="Crespi M."/>
            <person name="Mangin B."/>
            <person name="Burke J.M."/>
            <person name="Salse J."/>
            <person name="Munos S."/>
            <person name="Vincourt P."/>
            <person name="Rieseberg L.H."/>
            <person name="Langlade N.B."/>
        </authorList>
    </citation>
    <scope>NUCLEOTIDE SEQUENCE [LARGE SCALE GENOMIC DNA]</scope>
    <source>
        <strain evidence="10">cv. SF193</strain>
        <tissue evidence="8">Leaves</tissue>
    </source>
</reference>
<feature type="domain" description="CCHC-type" evidence="6">
    <location>
        <begin position="629"/>
        <end position="643"/>
    </location>
</feature>
<dbReference type="PANTHER" id="PTHR24171">
    <property type="entry name" value="ANKYRIN REPEAT DOMAIN-CONTAINING PROTEIN 39-RELATED"/>
    <property type="match status" value="1"/>
</dbReference>
<dbReference type="OMA" id="PGPHVFR"/>
<dbReference type="InterPro" id="IPR000535">
    <property type="entry name" value="MSP_dom"/>
</dbReference>
<dbReference type="PROSITE" id="PS50158">
    <property type="entry name" value="ZF_CCHC"/>
    <property type="match status" value="1"/>
</dbReference>
<feature type="domain" description="MSP" evidence="7">
    <location>
        <begin position="3"/>
        <end position="125"/>
    </location>
</feature>
<dbReference type="InterPro" id="IPR013783">
    <property type="entry name" value="Ig-like_fold"/>
</dbReference>
<evidence type="ECO:0000256" key="1">
    <source>
        <dbReference type="ARBA" id="ARBA00022737"/>
    </source>
</evidence>
<dbReference type="PROSITE" id="PS50088">
    <property type="entry name" value="ANK_REPEAT"/>
    <property type="match status" value="4"/>
</dbReference>
<dbReference type="InterPro" id="IPR036770">
    <property type="entry name" value="Ankyrin_rpt-contain_sf"/>
</dbReference>
<dbReference type="Gramene" id="mRNA:HanXRQr2_Chr01g0002441">
    <property type="protein sequence ID" value="mRNA:HanXRQr2_Chr01g0002441"/>
    <property type="gene ID" value="HanXRQr2_Chr01g0002441"/>
</dbReference>
<keyword evidence="2 3" id="KW-0040">ANK repeat</keyword>
<dbReference type="PROSITE" id="PS50297">
    <property type="entry name" value="ANK_REP_REGION"/>
    <property type="match status" value="4"/>
</dbReference>
<feature type="region of interest" description="Disordered" evidence="5">
    <location>
        <begin position="542"/>
        <end position="606"/>
    </location>
</feature>
<evidence type="ECO:0000256" key="2">
    <source>
        <dbReference type="ARBA" id="ARBA00023043"/>
    </source>
</evidence>
<dbReference type="PROSITE" id="PS50202">
    <property type="entry name" value="MSP"/>
    <property type="match status" value="1"/>
</dbReference>
<dbReference type="SMART" id="SM00248">
    <property type="entry name" value="ANK"/>
    <property type="match status" value="8"/>
</dbReference>
<dbReference type="SUPFAM" id="SSF48403">
    <property type="entry name" value="Ankyrin repeat"/>
    <property type="match status" value="1"/>
</dbReference>
<evidence type="ECO:0000313" key="8">
    <source>
        <dbReference type="EMBL" id="KAF5820452.1"/>
    </source>
</evidence>
<feature type="compositionally biased region" description="Polar residues" evidence="5">
    <location>
        <begin position="586"/>
        <end position="596"/>
    </location>
</feature>
<evidence type="ECO:0000256" key="3">
    <source>
        <dbReference type="PROSITE-ProRule" id="PRU00023"/>
    </source>
</evidence>
<dbReference type="GO" id="GO:0003676">
    <property type="term" value="F:nucleic acid binding"/>
    <property type="evidence" value="ECO:0007669"/>
    <property type="project" value="InterPro"/>
</dbReference>
<dbReference type="EMBL" id="MNCJ02000316">
    <property type="protein sequence ID" value="KAF5820452.1"/>
    <property type="molecule type" value="Genomic_DNA"/>
</dbReference>
<feature type="repeat" description="ANK" evidence="3">
    <location>
        <begin position="288"/>
        <end position="310"/>
    </location>
</feature>
<reference evidence="9" key="2">
    <citation type="submission" date="2017-02" db="EMBL/GenBank/DDBJ databases">
        <title>Sunflower complete genome.</title>
        <authorList>
            <person name="Langlade N."/>
            <person name="Munos S."/>
        </authorList>
    </citation>
    <scope>NUCLEOTIDE SEQUENCE [LARGE SCALE GENOMIC DNA]</scope>
    <source>
        <tissue evidence="9">Leaves</tissue>
    </source>
</reference>
<evidence type="ECO:0000256" key="4">
    <source>
        <dbReference type="PROSITE-ProRule" id="PRU00047"/>
    </source>
</evidence>
<feature type="repeat" description="ANK" evidence="3">
    <location>
        <begin position="376"/>
        <end position="408"/>
    </location>
</feature>
<sequence length="650" mass="70523">MDRLVTADVKELNLVFTSNKKCSTSFRLTNLMHTMSVAVSLTTSNPSTLLFTQSLAIIPPLATGCFTMNLSKPMDDPPLSTSPDNVLVRSTMLPTGKASQEELRRLFSKPGPHIFKDVTIPISFVGPDVIKFLITSTVSKTLETAFSLSKAISWCDESQLSLLLRLAARSGNSYVVSALLDAGAHVNERGLDEDSVISLAIRSGSIDTVRILVESNCVVVSDGDRLLHDAANRVDMMEVLCMGYLDLDVNLVNGDGQTPLHVGASYGNVEVLEFLVTLGCDPDVCDYNGWTALHCAAVNGHAKAVDFLLNSCNYVKYAVNKEGKTAFDLAVENGHTNLYDMLHLGDVLHRAARKGDVGEMKRCLGEGAMVNGKDQNGWTPLHKCAFKGHIEGVKLLLNHGGLVDIVDGSGYTALHRAVDGGHAQVAMMLIAHGAKASMKSFSGRFDFDSFRKCSPLRGKIEPYAIRALEREFDDLKQDGGEHRAYTDRYEELSLLCPTMVTPLEKAIERYTDGLPDSVQDIVTGSNPTTVRQAIELSATLTESQVRKGKLTRKGDKKSADSVKDKENGNGKKKGESSKKSRKRKASQNFAVTAQNPPTQPPAKKQYAGTAPHCTRCNGHHVAQQACKQCTTCGKLGHLANICRLGQNQAV</sequence>
<keyword evidence="4" id="KW-0862">Zinc</keyword>
<dbReference type="PRINTS" id="PR01415">
    <property type="entry name" value="ANKYRIN"/>
</dbReference>
<keyword evidence="4" id="KW-0479">Metal-binding</keyword>
<dbReference type="Gene3D" id="2.60.40.10">
    <property type="entry name" value="Immunoglobulins"/>
    <property type="match status" value="1"/>
</dbReference>
<accession>A0A251VLR3</accession>
<keyword evidence="10" id="KW-1185">Reference proteome</keyword>
<dbReference type="OrthoDB" id="194358at2759"/>
<keyword evidence="1" id="KW-0677">Repeat</keyword>
<evidence type="ECO:0000313" key="9">
    <source>
        <dbReference type="EMBL" id="OTG36006.1"/>
    </source>
</evidence>
<reference evidence="8" key="3">
    <citation type="submission" date="2020-06" db="EMBL/GenBank/DDBJ databases">
        <title>Helianthus annuus Genome sequencing and assembly Release 2.</title>
        <authorList>
            <person name="Gouzy J."/>
            <person name="Langlade N."/>
            <person name="Munos S."/>
        </authorList>
    </citation>
    <scope>NUCLEOTIDE SEQUENCE</scope>
    <source>
        <tissue evidence="8">Leaves</tissue>
    </source>
</reference>
<evidence type="ECO:0000256" key="5">
    <source>
        <dbReference type="SAM" id="MobiDB-lite"/>
    </source>
</evidence>
<dbReference type="STRING" id="4232.A0A251VLR3"/>
<gene>
    <name evidence="9" type="ORF">HannXRQ_Chr01g0002881</name>
    <name evidence="8" type="ORF">HanXRQr2_Chr01g0002441</name>
</gene>
<dbReference type="GO" id="GO:0008270">
    <property type="term" value="F:zinc ion binding"/>
    <property type="evidence" value="ECO:0007669"/>
    <property type="project" value="UniProtKB-KW"/>
</dbReference>
<dbReference type="Proteomes" id="UP000215914">
    <property type="component" value="Chromosome 1"/>
</dbReference>
<name>A0A251VLR3_HELAN</name>
<organism evidence="9 10">
    <name type="scientific">Helianthus annuus</name>
    <name type="common">Common sunflower</name>
    <dbReference type="NCBI Taxonomy" id="4232"/>
    <lineage>
        <taxon>Eukaryota</taxon>
        <taxon>Viridiplantae</taxon>
        <taxon>Streptophyta</taxon>
        <taxon>Embryophyta</taxon>
        <taxon>Tracheophyta</taxon>
        <taxon>Spermatophyta</taxon>
        <taxon>Magnoliopsida</taxon>
        <taxon>eudicotyledons</taxon>
        <taxon>Gunneridae</taxon>
        <taxon>Pentapetalae</taxon>
        <taxon>asterids</taxon>
        <taxon>campanulids</taxon>
        <taxon>Asterales</taxon>
        <taxon>Asteraceae</taxon>
        <taxon>Asteroideae</taxon>
        <taxon>Heliantheae alliance</taxon>
        <taxon>Heliantheae</taxon>
        <taxon>Helianthus</taxon>
    </lineage>
</organism>
<dbReference type="Gene3D" id="1.25.40.20">
    <property type="entry name" value="Ankyrin repeat-containing domain"/>
    <property type="match status" value="2"/>
</dbReference>
<feature type="repeat" description="ANK" evidence="3">
    <location>
        <begin position="409"/>
        <end position="441"/>
    </location>
</feature>
<feature type="compositionally biased region" description="Basic and acidic residues" evidence="5">
    <location>
        <begin position="552"/>
        <end position="578"/>
    </location>
</feature>
<dbReference type="EMBL" id="CM007890">
    <property type="protein sequence ID" value="OTG36006.1"/>
    <property type="molecule type" value="Genomic_DNA"/>
</dbReference>
<keyword evidence="4" id="KW-0863">Zinc-finger</keyword>
<dbReference type="PANTHER" id="PTHR24171:SF8">
    <property type="entry name" value="BRCA1-ASSOCIATED RING DOMAIN PROTEIN 1"/>
    <property type="match status" value="1"/>
</dbReference>
<dbReference type="InParanoid" id="A0A251VLR3"/>
<evidence type="ECO:0000313" key="10">
    <source>
        <dbReference type="Proteomes" id="UP000215914"/>
    </source>
</evidence>